<gene>
    <name evidence="3" type="ORF">FR932_18255</name>
</gene>
<dbReference type="RefSeq" id="WP_019628982.1">
    <property type="nucleotide sequence ID" value="NZ_ALOE01000030.1"/>
</dbReference>
<dbReference type="EMBL" id="CP044399">
    <property type="protein sequence ID" value="QFI39620.1"/>
    <property type="molecule type" value="Genomic_DNA"/>
</dbReference>
<name>A0A5J6WRZ7_MORMI</name>
<proteinExistence type="predicted"/>
<dbReference type="AlphaFoldDB" id="A0A5J6WRZ7"/>
<evidence type="ECO:0000313" key="4">
    <source>
        <dbReference type="Proteomes" id="UP000327424"/>
    </source>
</evidence>
<dbReference type="CDD" id="cd01948">
    <property type="entry name" value="EAL"/>
    <property type="match status" value="1"/>
</dbReference>
<dbReference type="SMART" id="SM00267">
    <property type="entry name" value="GGDEF"/>
    <property type="match status" value="1"/>
</dbReference>
<reference evidence="3 4" key="1">
    <citation type="submission" date="2019-09" db="EMBL/GenBank/DDBJ databases">
        <title>Hybrid Assembly of the complete Genome of the Deep-Sea Bacterium Moritella marina from long Nanopore and Illumina reads.</title>
        <authorList>
            <person name="Magin S."/>
            <person name="Georgoulis A."/>
            <person name="Papadimitriou K."/>
            <person name="Iliakis G."/>
            <person name="Vorgias C.E."/>
        </authorList>
    </citation>
    <scope>NUCLEOTIDE SEQUENCE [LARGE SCALE GENOMIC DNA]</scope>
    <source>
        <strain evidence="3 4">MP-1</strain>
    </source>
</reference>
<dbReference type="CDD" id="cd01949">
    <property type="entry name" value="GGDEF"/>
    <property type="match status" value="1"/>
</dbReference>
<dbReference type="OrthoDB" id="9804951at2"/>
<evidence type="ECO:0000259" key="2">
    <source>
        <dbReference type="PROSITE" id="PS50887"/>
    </source>
</evidence>
<feature type="domain" description="GGDEF" evidence="2">
    <location>
        <begin position="52"/>
        <end position="184"/>
    </location>
</feature>
<sequence>MPIVNKDRLSVHQQPHNTKLISLALSHSLRTQRALFLTQLKSALQLLQHTQQRFVLLLIKVDNIAEVERNFGSDLSNKLITSIRDHLLSLTSSNDCLVNLQGDEFALLKTDISDADSAVDLAKEIQSQFRFSFQVSHYKILCTSSIGISLQQAPHSVSQVLKDADIALKNAQQQGLGHYHLSTALPTPSQNPRAIQQQEKLTRAIINNDIQPYYQPIIQLNSNQLIGFEVIAHWHEESQYNQATSDNDRNFISLAENTDIIIALDLHIIYQACLQLKKWHDSHADNQQIMLTMNLSAKHLILDGAVEHLIFIIQQQQIPPSCLVLEFREHQCMAYNKYCIRALEKLRQVGVQVGLDDFGSGFSSLNAFFKYPIDFVKIDSHFTNRMLMSKKDLSLIRVIRDISHDMGFKVIVEGIENKQQHVKLVELGCEFGQGNYIAKPMDYRQVNRLLEI</sequence>
<dbReference type="InterPro" id="IPR043128">
    <property type="entry name" value="Rev_trsase/Diguanyl_cyclase"/>
</dbReference>
<protein>
    <submittedName>
        <fullName evidence="3">Bifunctional diguanylate cyclase/phosphodiesterase</fullName>
    </submittedName>
</protein>
<feature type="domain" description="EAL" evidence="1">
    <location>
        <begin position="194"/>
        <end position="452"/>
    </location>
</feature>
<dbReference type="NCBIfam" id="TIGR00254">
    <property type="entry name" value="GGDEF"/>
    <property type="match status" value="1"/>
</dbReference>
<dbReference type="InterPro" id="IPR001633">
    <property type="entry name" value="EAL_dom"/>
</dbReference>
<dbReference type="SMART" id="SM00052">
    <property type="entry name" value="EAL"/>
    <property type="match status" value="1"/>
</dbReference>
<dbReference type="InterPro" id="IPR000160">
    <property type="entry name" value="GGDEF_dom"/>
</dbReference>
<dbReference type="InterPro" id="IPR035919">
    <property type="entry name" value="EAL_sf"/>
</dbReference>
<dbReference type="InterPro" id="IPR050706">
    <property type="entry name" value="Cyclic-di-GMP_PDE-like"/>
</dbReference>
<dbReference type="PROSITE" id="PS50883">
    <property type="entry name" value="EAL"/>
    <property type="match status" value="1"/>
</dbReference>
<keyword evidence="4" id="KW-1185">Reference proteome</keyword>
<dbReference type="Gene3D" id="3.30.70.270">
    <property type="match status" value="1"/>
</dbReference>
<dbReference type="PROSITE" id="PS50887">
    <property type="entry name" value="GGDEF"/>
    <property type="match status" value="1"/>
</dbReference>
<evidence type="ECO:0000313" key="3">
    <source>
        <dbReference type="EMBL" id="QFI39620.1"/>
    </source>
</evidence>
<dbReference type="Proteomes" id="UP000327424">
    <property type="component" value="Chromosome"/>
</dbReference>
<dbReference type="KEGG" id="mmaa:FR932_18255"/>
<dbReference type="SUPFAM" id="SSF141868">
    <property type="entry name" value="EAL domain-like"/>
    <property type="match status" value="1"/>
</dbReference>
<dbReference type="PANTHER" id="PTHR33121:SF70">
    <property type="entry name" value="SIGNALING PROTEIN YKOW"/>
    <property type="match status" value="1"/>
</dbReference>
<dbReference type="SUPFAM" id="SSF55073">
    <property type="entry name" value="Nucleotide cyclase"/>
    <property type="match status" value="1"/>
</dbReference>
<dbReference type="Gene3D" id="3.20.20.450">
    <property type="entry name" value="EAL domain"/>
    <property type="match status" value="1"/>
</dbReference>
<organism evidence="3 4">
    <name type="scientific">Moritella marina ATCC 15381</name>
    <dbReference type="NCBI Taxonomy" id="1202962"/>
    <lineage>
        <taxon>Bacteria</taxon>
        <taxon>Pseudomonadati</taxon>
        <taxon>Pseudomonadota</taxon>
        <taxon>Gammaproteobacteria</taxon>
        <taxon>Alteromonadales</taxon>
        <taxon>Moritellaceae</taxon>
        <taxon>Moritella</taxon>
    </lineage>
</organism>
<dbReference type="PANTHER" id="PTHR33121">
    <property type="entry name" value="CYCLIC DI-GMP PHOSPHODIESTERASE PDEF"/>
    <property type="match status" value="1"/>
</dbReference>
<dbReference type="InterPro" id="IPR029787">
    <property type="entry name" value="Nucleotide_cyclase"/>
</dbReference>
<accession>A0A5J6WRZ7</accession>
<dbReference type="Pfam" id="PF00563">
    <property type="entry name" value="EAL"/>
    <property type="match status" value="1"/>
</dbReference>
<dbReference type="GO" id="GO:0071111">
    <property type="term" value="F:cyclic-guanylate-specific phosphodiesterase activity"/>
    <property type="evidence" value="ECO:0007669"/>
    <property type="project" value="InterPro"/>
</dbReference>
<dbReference type="Pfam" id="PF00990">
    <property type="entry name" value="GGDEF"/>
    <property type="match status" value="1"/>
</dbReference>
<evidence type="ECO:0000259" key="1">
    <source>
        <dbReference type="PROSITE" id="PS50883"/>
    </source>
</evidence>